<evidence type="ECO:0000313" key="7">
    <source>
        <dbReference type="EMBL" id="GEK80465.1"/>
    </source>
</evidence>
<accession>A0AA87RCA0</accession>
<evidence type="ECO:0000259" key="6">
    <source>
        <dbReference type="PROSITE" id="PS50893"/>
    </source>
</evidence>
<evidence type="ECO:0000256" key="1">
    <source>
        <dbReference type="ARBA" id="ARBA00005417"/>
    </source>
</evidence>
<feature type="domain" description="ABC transporter" evidence="6">
    <location>
        <begin position="14"/>
        <end position="238"/>
    </location>
</feature>
<evidence type="ECO:0000256" key="5">
    <source>
        <dbReference type="SAM" id="MobiDB-lite"/>
    </source>
</evidence>
<dbReference type="RefSeq" id="WP_146794762.1">
    <property type="nucleotide sequence ID" value="NZ_BJUU01000010.1"/>
</dbReference>
<dbReference type="SMART" id="SM00382">
    <property type="entry name" value="AAA"/>
    <property type="match status" value="1"/>
</dbReference>
<gene>
    <name evidence="7" type="ORF">ABA31_18160</name>
</gene>
<dbReference type="AlphaFoldDB" id="A0AA87RCA0"/>
<dbReference type="EMBL" id="BJUU01000010">
    <property type="protein sequence ID" value="GEK80465.1"/>
    <property type="molecule type" value="Genomic_DNA"/>
</dbReference>
<keyword evidence="2" id="KW-0813">Transport</keyword>
<dbReference type="GO" id="GO:0005524">
    <property type="term" value="F:ATP binding"/>
    <property type="evidence" value="ECO:0007669"/>
    <property type="project" value="UniProtKB-KW"/>
</dbReference>
<evidence type="ECO:0000256" key="4">
    <source>
        <dbReference type="ARBA" id="ARBA00022840"/>
    </source>
</evidence>
<dbReference type="InterPro" id="IPR003439">
    <property type="entry name" value="ABC_transporter-like_ATP-bd"/>
</dbReference>
<comment type="similarity">
    <text evidence="1">Belongs to the ABC transporter superfamily.</text>
</comment>
<dbReference type="PROSITE" id="PS00211">
    <property type="entry name" value="ABC_TRANSPORTER_1"/>
    <property type="match status" value="1"/>
</dbReference>
<comment type="caution">
    <text evidence="7">The sequence shown here is derived from an EMBL/GenBank/DDBJ whole genome shotgun (WGS) entry which is preliminary data.</text>
</comment>
<keyword evidence="4 7" id="KW-0067">ATP-binding</keyword>
<dbReference type="GO" id="GO:0016887">
    <property type="term" value="F:ATP hydrolysis activity"/>
    <property type="evidence" value="ECO:0007669"/>
    <property type="project" value="InterPro"/>
</dbReference>
<dbReference type="InterPro" id="IPR017871">
    <property type="entry name" value="ABC_transporter-like_CS"/>
</dbReference>
<keyword evidence="3" id="KW-0547">Nucleotide-binding</keyword>
<dbReference type="Pfam" id="PF00005">
    <property type="entry name" value="ABC_tran"/>
    <property type="match status" value="1"/>
</dbReference>
<dbReference type="InterPro" id="IPR003593">
    <property type="entry name" value="AAA+_ATPase"/>
</dbReference>
<dbReference type="Proteomes" id="UP000321749">
    <property type="component" value="Unassembled WGS sequence"/>
</dbReference>
<protein>
    <submittedName>
        <fullName evidence="7">ABC transporter ATP-binding protein</fullName>
    </submittedName>
</protein>
<dbReference type="PROSITE" id="PS50893">
    <property type="entry name" value="ABC_TRANSPORTER_2"/>
    <property type="match status" value="1"/>
</dbReference>
<name>A0AA87RCA0_9MICO</name>
<dbReference type="PANTHER" id="PTHR42734">
    <property type="entry name" value="METAL TRANSPORT SYSTEM ATP-BINDING PROTEIN TM_0124-RELATED"/>
    <property type="match status" value="1"/>
</dbReference>
<dbReference type="InterPro" id="IPR027417">
    <property type="entry name" value="P-loop_NTPase"/>
</dbReference>
<evidence type="ECO:0000256" key="2">
    <source>
        <dbReference type="ARBA" id="ARBA00022448"/>
    </source>
</evidence>
<organism evidence="7 8">
    <name type="scientific">Agrococcus baldri</name>
    <dbReference type="NCBI Taxonomy" id="153730"/>
    <lineage>
        <taxon>Bacteria</taxon>
        <taxon>Bacillati</taxon>
        <taxon>Actinomycetota</taxon>
        <taxon>Actinomycetes</taxon>
        <taxon>Micrococcales</taxon>
        <taxon>Microbacteriaceae</taxon>
        <taxon>Agrococcus</taxon>
    </lineage>
</organism>
<dbReference type="Gene3D" id="3.40.50.300">
    <property type="entry name" value="P-loop containing nucleotide triphosphate hydrolases"/>
    <property type="match status" value="1"/>
</dbReference>
<dbReference type="PANTHER" id="PTHR42734:SF5">
    <property type="entry name" value="IRON TRANSPORT SYSTEM ATP-BINDING PROTEIN HI_0361-RELATED"/>
    <property type="match status" value="1"/>
</dbReference>
<keyword evidence="8" id="KW-1185">Reference proteome</keyword>
<evidence type="ECO:0000256" key="3">
    <source>
        <dbReference type="ARBA" id="ARBA00022741"/>
    </source>
</evidence>
<dbReference type="InterPro" id="IPR050153">
    <property type="entry name" value="Metal_Ion_Import_ABC"/>
</dbReference>
<sequence length="264" mass="27083">MSTAHPAPASAQRIRLHELSARRGGALALDRVTCALPAGAVTAIVGGNGSGKSTMLEVLAGVLEPSGGRVDGLPASRALVVQRSESDDRLPLTGRQAVAMGLWRERGLLAPLGADGRRRIDAALAAVGMEGLAERQLPAMSGGQRQRVLVAQGLVQRAPLLLLDEPAAAADAEGRDRIDEALAAAAAVGATVVLATHDRESLARADRAILLERGRLVAEGAPEEVAREQAARAAASLAPAARAVQREAQRAGGPVELRTTSSGT</sequence>
<reference evidence="7 8" key="1">
    <citation type="submission" date="2019-07" db="EMBL/GenBank/DDBJ databases">
        <title>Whole genome shotgun sequence of Agrococcus baldri NBRC 103055.</title>
        <authorList>
            <person name="Hosoyama A."/>
            <person name="Uohara A."/>
            <person name="Ohji S."/>
            <person name="Ichikawa N."/>
        </authorList>
    </citation>
    <scope>NUCLEOTIDE SEQUENCE [LARGE SCALE GENOMIC DNA]</scope>
    <source>
        <strain evidence="7 8">NBRC 103055</strain>
    </source>
</reference>
<dbReference type="SUPFAM" id="SSF52540">
    <property type="entry name" value="P-loop containing nucleoside triphosphate hydrolases"/>
    <property type="match status" value="1"/>
</dbReference>
<evidence type="ECO:0000313" key="8">
    <source>
        <dbReference type="Proteomes" id="UP000321749"/>
    </source>
</evidence>
<proteinExistence type="inferred from homology"/>
<feature type="region of interest" description="Disordered" evidence="5">
    <location>
        <begin position="244"/>
        <end position="264"/>
    </location>
</feature>